<evidence type="ECO:0000256" key="1">
    <source>
        <dbReference type="ARBA" id="ARBA00022490"/>
    </source>
</evidence>
<accession>A0ABY7M145</accession>
<dbReference type="Proteomes" id="UP001210120">
    <property type="component" value="Chromosome"/>
</dbReference>
<dbReference type="CDD" id="cd09294">
    <property type="entry name" value="SmpB"/>
    <property type="match status" value="1"/>
</dbReference>
<protein>
    <recommendedName>
        <fullName evidence="3">SsrA-binding protein</fullName>
    </recommendedName>
    <alternativeName>
        <fullName evidence="3">Small protein B</fullName>
    </alternativeName>
</protein>
<evidence type="ECO:0000256" key="3">
    <source>
        <dbReference type="HAMAP-Rule" id="MF_00023"/>
    </source>
</evidence>
<keyword evidence="2 3" id="KW-0694">RNA-binding</keyword>
<evidence type="ECO:0000313" key="5">
    <source>
        <dbReference type="Proteomes" id="UP001210120"/>
    </source>
</evidence>
<organism evidence="4 5">
    <name type="scientific">Candidatus Phytoplasma sacchari</name>
    <dbReference type="NCBI Taxonomy" id="2609813"/>
    <lineage>
        <taxon>Bacteria</taxon>
        <taxon>Bacillati</taxon>
        <taxon>Mycoplasmatota</taxon>
        <taxon>Mollicutes</taxon>
        <taxon>Acholeplasmatales</taxon>
        <taxon>Acholeplasmataceae</taxon>
        <taxon>Candidatus Phytoplasma</taxon>
        <taxon>16SrXI (Rice yellow dwarf group)</taxon>
    </lineage>
</organism>
<name>A0ABY7M145_9MOLU</name>
<reference evidence="4" key="1">
    <citation type="submission" date="2022-12" db="EMBL/GenBank/DDBJ databases">
        <title>Genomic Characterization of Candidatus Phytoplasma sacchari in China.</title>
        <authorList>
            <person name="Zhang R.-Y."/>
        </authorList>
    </citation>
    <scope>NUCLEOTIDE SEQUENCE [LARGE SCALE GENOMIC DNA]</scope>
    <source>
        <strain evidence="4">SCWL1</strain>
    </source>
</reference>
<proteinExistence type="inferred from homology"/>
<keyword evidence="5" id="KW-1185">Reference proteome</keyword>
<comment type="subcellular location">
    <subcellularLocation>
        <location evidence="3">Cytoplasm</location>
    </subcellularLocation>
    <text evidence="3">The tmRNA-SmpB complex associates with stalled 70S ribosomes.</text>
</comment>
<keyword evidence="1 3" id="KW-0963">Cytoplasm</keyword>
<dbReference type="Pfam" id="PF01668">
    <property type="entry name" value="SmpB"/>
    <property type="match status" value="1"/>
</dbReference>
<dbReference type="NCBIfam" id="TIGR00086">
    <property type="entry name" value="smpB"/>
    <property type="match status" value="1"/>
</dbReference>
<dbReference type="Gene3D" id="2.40.280.10">
    <property type="match status" value="1"/>
</dbReference>
<dbReference type="PROSITE" id="PS01317">
    <property type="entry name" value="SSRP"/>
    <property type="match status" value="1"/>
</dbReference>
<dbReference type="InterPro" id="IPR000037">
    <property type="entry name" value="SsrA-bd_prot"/>
</dbReference>
<evidence type="ECO:0000256" key="2">
    <source>
        <dbReference type="ARBA" id="ARBA00022884"/>
    </source>
</evidence>
<dbReference type="NCBIfam" id="NF003843">
    <property type="entry name" value="PRK05422.1"/>
    <property type="match status" value="1"/>
</dbReference>
<sequence length="152" mass="18475">MIKTIINNKKAIYNYFLEKKYVAGIKLLGYEVKSIRLGNVNLDNAYIKLYNNEIFILNMFVSKYHLINTFYKYDEKRNRKLLLKKTEIFQIKQKIQSKGFFVIPTKVFIYKNLIKLEIYLSKSKKKYDKRQTIKEKEIELKIKKMIKNNTYY</sequence>
<dbReference type="EMBL" id="CP115156">
    <property type="protein sequence ID" value="WBL31442.1"/>
    <property type="molecule type" value="Genomic_DNA"/>
</dbReference>
<dbReference type="InterPro" id="IPR023620">
    <property type="entry name" value="SmpB"/>
</dbReference>
<evidence type="ECO:0000313" key="4">
    <source>
        <dbReference type="EMBL" id="WBL31442.1"/>
    </source>
</evidence>
<dbReference type="InterPro" id="IPR020081">
    <property type="entry name" value="SsrA-bd_prot_CS"/>
</dbReference>
<dbReference type="PANTHER" id="PTHR30308">
    <property type="entry name" value="TMRNA-BINDING COMPONENT OF TRANS-TRANSLATION TAGGING COMPLEX"/>
    <property type="match status" value="1"/>
</dbReference>
<dbReference type="PANTHER" id="PTHR30308:SF2">
    <property type="entry name" value="SSRA-BINDING PROTEIN"/>
    <property type="match status" value="1"/>
</dbReference>
<comment type="function">
    <text evidence="3">Required for rescue of stalled ribosomes mediated by trans-translation. Binds to transfer-messenger RNA (tmRNA), required for stable association of tmRNA with ribosomes. tmRNA and SmpB together mimic tRNA shape, replacing the anticodon stem-loop with SmpB. tmRNA is encoded by the ssrA gene; the 2 termini fold to resemble tRNA(Ala) and it encodes a 'tag peptide', a short internal open reading frame. During trans-translation Ala-aminoacylated tmRNA acts like a tRNA, entering the A-site of stalled ribosomes, displacing the stalled mRNA. The ribosome then switches to translate the ORF on the tmRNA; the nascent peptide is terminated with the 'tag peptide' encoded by the tmRNA and targeted for degradation. The ribosome is freed to recommence translation, which seems to be the essential function of trans-translation.</text>
</comment>
<dbReference type="HAMAP" id="MF_00023">
    <property type="entry name" value="SmpB"/>
    <property type="match status" value="1"/>
</dbReference>
<dbReference type="SUPFAM" id="SSF74982">
    <property type="entry name" value="Small protein B (SmpB)"/>
    <property type="match status" value="1"/>
</dbReference>
<gene>
    <name evidence="3 4" type="primary">smpB</name>
    <name evidence="4" type="ORF">O7R10_02475</name>
</gene>
<comment type="similarity">
    <text evidence="3">Belongs to the SmpB family.</text>
</comment>